<evidence type="ECO:0000313" key="12">
    <source>
        <dbReference type="EMBL" id="QOV19744.1"/>
    </source>
</evidence>
<keyword evidence="7 9" id="KW-1133">Transmembrane helix</keyword>
<feature type="domain" description="ABC transmembrane type-1" evidence="11">
    <location>
        <begin position="16"/>
        <end position="299"/>
    </location>
</feature>
<evidence type="ECO:0000256" key="2">
    <source>
        <dbReference type="ARBA" id="ARBA00022448"/>
    </source>
</evidence>
<dbReference type="SUPFAM" id="SSF90123">
    <property type="entry name" value="ABC transporter transmembrane region"/>
    <property type="match status" value="1"/>
</dbReference>
<evidence type="ECO:0000256" key="7">
    <source>
        <dbReference type="ARBA" id="ARBA00022989"/>
    </source>
</evidence>
<dbReference type="PANTHER" id="PTHR43394:SF1">
    <property type="entry name" value="ATP-BINDING CASSETTE SUB-FAMILY B MEMBER 10, MITOCHONDRIAL"/>
    <property type="match status" value="1"/>
</dbReference>
<evidence type="ECO:0000256" key="6">
    <source>
        <dbReference type="ARBA" id="ARBA00022840"/>
    </source>
</evidence>
<feature type="transmembrane region" description="Helical" evidence="9">
    <location>
        <begin position="158"/>
        <end position="179"/>
    </location>
</feature>
<dbReference type="GO" id="GO:0005524">
    <property type="term" value="F:ATP binding"/>
    <property type="evidence" value="ECO:0007669"/>
    <property type="project" value="UniProtKB-KW"/>
</dbReference>
<keyword evidence="3" id="KW-1003">Cell membrane</keyword>
<evidence type="ECO:0000256" key="8">
    <source>
        <dbReference type="ARBA" id="ARBA00023136"/>
    </source>
</evidence>
<evidence type="ECO:0000256" key="4">
    <source>
        <dbReference type="ARBA" id="ARBA00022692"/>
    </source>
</evidence>
<keyword evidence="4 9" id="KW-0812">Transmembrane</keyword>
<keyword evidence="2" id="KW-0813">Transport</keyword>
<dbReference type="InterPro" id="IPR003439">
    <property type="entry name" value="ABC_transporter-like_ATP-bd"/>
</dbReference>
<keyword evidence="8 9" id="KW-0472">Membrane</keyword>
<dbReference type="InterPro" id="IPR039421">
    <property type="entry name" value="Type_1_exporter"/>
</dbReference>
<feature type="transmembrane region" description="Helical" evidence="9">
    <location>
        <begin position="246"/>
        <end position="264"/>
    </location>
</feature>
<sequence>MKFLYRYVKPFAGIMLVGLFIKTIGTMSELALPYILSYILDEIVKSDGRISMIVLWGCLMIFFALLALACNVKANRMASKVSRDCTENVRHDLFYRTMTLSGHQIDTFTIPSLESRITTDTYNVQNFINRIQRLGVRAPILLFGGMIVTLVMDSYLSLVMFGVLPAIFLVTLFVSRIGVRLYTGVQKAVDNMIRVVREDSQGIRVIKALSKVKKEHQRYDQVNQKLVRAERKAGLVMGSANPIMDLLMNLGIIFVVLLGAYRVMGRQTQPGKIVAFTQYFTMISTALISVTRMFMMYTKFSASAIRIKEVVDAPMGLTPLSEKKYPPINEEGYLVLDDVSFAYPNSKETLQHISFSLPRRSSLGIIGATGSGKTTLINLIMRLYDVDSGAVRIKGRDIRTIPEEELHHIFGIAMQNDFLYSDTIEENISFGRDLPHESVVRAAKIAQADDFIMSFSKGYTYVLNQKATNLSGGQKQRILIARALAADPDILILDDSSSALDYKTDAALRQAIARHHNDATQIIVAQRVSSVKSCDQILVLEEGKILGLGDHEHLMKTCEVYREISESQMGGNFVE</sequence>
<dbReference type="InterPro" id="IPR011527">
    <property type="entry name" value="ABC1_TM_dom"/>
</dbReference>
<feature type="transmembrane region" description="Helical" evidence="9">
    <location>
        <begin position="134"/>
        <end position="152"/>
    </location>
</feature>
<evidence type="ECO:0000256" key="1">
    <source>
        <dbReference type="ARBA" id="ARBA00004651"/>
    </source>
</evidence>
<dbReference type="InterPro" id="IPR027417">
    <property type="entry name" value="P-loop_NTPase"/>
</dbReference>
<dbReference type="CDD" id="cd18548">
    <property type="entry name" value="ABC_6TM_Tm287_like"/>
    <property type="match status" value="1"/>
</dbReference>
<organism evidence="12 13">
    <name type="scientific">Blautia liquoris</name>
    <dbReference type="NCBI Taxonomy" id="2779518"/>
    <lineage>
        <taxon>Bacteria</taxon>
        <taxon>Bacillati</taxon>
        <taxon>Bacillota</taxon>
        <taxon>Clostridia</taxon>
        <taxon>Lachnospirales</taxon>
        <taxon>Lachnospiraceae</taxon>
        <taxon>Blautia</taxon>
    </lineage>
</organism>
<dbReference type="AlphaFoldDB" id="A0A7M2RID1"/>
<dbReference type="Gene3D" id="3.40.50.300">
    <property type="entry name" value="P-loop containing nucleotide triphosphate hydrolases"/>
    <property type="match status" value="1"/>
</dbReference>
<evidence type="ECO:0000256" key="5">
    <source>
        <dbReference type="ARBA" id="ARBA00022741"/>
    </source>
</evidence>
<evidence type="ECO:0000256" key="3">
    <source>
        <dbReference type="ARBA" id="ARBA00022475"/>
    </source>
</evidence>
<comment type="subcellular location">
    <subcellularLocation>
        <location evidence="1">Cell membrane</location>
        <topology evidence="1">Multi-pass membrane protein</topology>
    </subcellularLocation>
</comment>
<feature type="transmembrane region" description="Helical" evidence="9">
    <location>
        <begin position="48"/>
        <end position="70"/>
    </location>
</feature>
<dbReference type="Proteomes" id="UP000593601">
    <property type="component" value="Chromosome"/>
</dbReference>
<proteinExistence type="predicted"/>
<reference evidence="12 13" key="1">
    <citation type="submission" date="2020-10" db="EMBL/GenBank/DDBJ databases">
        <title>Blautia liquoris sp.nov., isolated from the mud in a fermentation cellar used for the production of Chinese strong-flavoured liquor.</title>
        <authorList>
            <person name="Lu L."/>
        </authorList>
    </citation>
    <scope>NUCLEOTIDE SEQUENCE [LARGE SCALE GENOMIC DNA]</scope>
    <source>
        <strain evidence="12 13">LZLJ-3</strain>
    </source>
</reference>
<feature type="transmembrane region" description="Helical" evidence="9">
    <location>
        <begin position="276"/>
        <end position="298"/>
    </location>
</feature>
<dbReference type="Pfam" id="PF00664">
    <property type="entry name" value="ABC_membrane"/>
    <property type="match status" value="1"/>
</dbReference>
<dbReference type="GO" id="GO:0015421">
    <property type="term" value="F:ABC-type oligopeptide transporter activity"/>
    <property type="evidence" value="ECO:0007669"/>
    <property type="project" value="TreeGrafter"/>
</dbReference>
<dbReference type="SUPFAM" id="SSF52540">
    <property type="entry name" value="P-loop containing nucleoside triphosphate hydrolases"/>
    <property type="match status" value="1"/>
</dbReference>
<dbReference type="SMART" id="SM00382">
    <property type="entry name" value="AAA"/>
    <property type="match status" value="1"/>
</dbReference>
<dbReference type="Gene3D" id="1.20.1560.10">
    <property type="entry name" value="ABC transporter type 1, transmembrane domain"/>
    <property type="match status" value="1"/>
</dbReference>
<keyword evidence="5" id="KW-0547">Nucleotide-binding</keyword>
<protein>
    <submittedName>
        <fullName evidence="12">ABC transporter ATP-binding protein</fullName>
    </submittedName>
</protein>
<dbReference type="FunFam" id="3.40.50.300:FF:000221">
    <property type="entry name" value="Multidrug ABC transporter ATP-binding protein"/>
    <property type="match status" value="1"/>
</dbReference>
<dbReference type="PROSITE" id="PS00211">
    <property type="entry name" value="ABC_TRANSPORTER_1"/>
    <property type="match status" value="1"/>
</dbReference>
<dbReference type="InterPro" id="IPR003593">
    <property type="entry name" value="AAA+_ATPase"/>
</dbReference>
<evidence type="ECO:0000256" key="9">
    <source>
        <dbReference type="SAM" id="Phobius"/>
    </source>
</evidence>
<dbReference type="EMBL" id="CP063304">
    <property type="protein sequence ID" value="QOV19744.1"/>
    <property type="molecule type" value="Genomic_DNA"/>
</dbReference>
<name>A0A7M2RID1_9FIRM</name>
<dbReference type="Pfam" id="PF00005">
    <property type="entry name" value="ABC_tran"/>
    <property type="match status" value="1"/>
</dbReference>
<feature type="domain" description="ABC transporter" evidence="10">
    <location>
        <begin position="334"/>
        <end position="567"/>
    </location>
</feature>
<feature type="transmembrane region" description="Helical" evidence="9">
    <location>
        <begin position="12"/>
        <end position="36"/>
    </location>
</feature>
<accession>A0A7M2RID1</accession>
<dbReference type="PROSITE" id="PS50929">
    <property type="entry name" value="ABC_TM1F"/>
    <property type="match status" value="1"/>
</dbReference>
<dbReference type="KEGG" id="bliq:INP51_01850"/>
<evidence type="ECO:0000259" key="11">
    <source>
        <dbReference type="PROSITE" id="PS50929"/>
    </source>
</evidence>
<keyword evidence="6 12" id="KW-0067">ATP-binding</keyword>
<keyword evidence="13" id="KW-1185">Reference proteome</keyword>
<gene>
    <name evidence="12" type="ORF">INP51_01850</name>
</gene>
<dbReference type="GO" id="GO:0005886">
    <property type="term" value="C:plasma membrane"/>
    <property type="evidence" value="ECO:0007669"/>
    <property type="project" value="UniProtKB-SubCell"/>
</dbReference>
<dbReference type="RefSeq" id="WP_193736064.1">
    <property type="nucleotide sequence ID" value="NZ_CP063304.1"/>
</dbReference>
<dbReference type="InterPro" id="IPR036640">
    <property type="entry name" value="ABC1_TM_sf"/>
</dbReference>
<dbReference type="PANTHER" id="PTHR43394">
    <property type="entry name" value="ATP-DEPENDENT PERMEASE MDL1, MITOCHONDRIAL"/>
    <property type="match status" value="1"/>
</dbReference>
<evidence type="ECO:0000313" key="13">
    <source>
        <dbReference type="Proteomes" id="UP000593601"/>
    </source>
</evidence>
<dbReference type="InterPro" id="IPR017871">
    <property type="entry name" value="ABC_transporter-like_CS"/>
</dbReference>
<dbReference type="GO" id="GO:0016887">
    <property type="term" value="F:ATP hydrolysis activity"/>
    <property type="evidence" value="ECO:0007669"/>
    <property type="project" value="InterPro"/>
</dbReference>
<dbReference type="PROSITE" id="PS50893">
    <property type="entry name" value="ABC_TRANSPORTER_2"/>
    <property type="match status" value="1"/>
</dbReference>
<evidence type="ECO:0000259" key="10">
    <source>
        <dbReference type="PROSITE" id="PS50893"/>
    </source>
</evidence>